<gene>
    <name evidence="2" type="ORF">FSCOSCO3_A001794</name>
</gene>
<comment type="caution">
    <text evidence="2">The sequence shown here is derived from an EMBL/GenBank/DDBJ whole genome shotgun (WGS) entry which is preliminary data.</text>
</comment>
<protein>
    <recommendedName>
        <fullName evidence="4">Secreted protein</fullName>
    </recommendedName>
</protein>
<evidence type="ECO:0000313" key="3">
    <source>
        <dbReference type="Proteomes" id="UP001314229"/>
    </source>
</evidence>
<accession>A0AAV1Q3A5</accession>
<evidence type="ECO:0000256" key="1">
    <source>
        <dbReference type="SAM" id="MobiDB-lite"/>
    </source>
</evidence>
<proteinExistence type="predicted"/>
<dbReference type="AlphaFoldDB" id="A0AAV1Q3A5"/>
<evidence type="ECO:0008006" key="4">
    <source>
        <dbReference type="Google" id="ProtNLM"/>
    </source>
</evidence>
<dbReference type="Proteomes" id="UP001314229">
    <property type="component" value="Unassembled WGS sequence"/>
</dbReference>
<keyword evidence="3" id="KW-1185">Reference proteome</keyword>
<evidence type="ECO:0000313" key="2">
    <source>
        <dbReference type="EMBL" id="CAK6978028.1"/>
    </source>
</evidence>
<dbReference type="EMBL" id="CAWUFR010000448">
    <property type="protein sequence ID" value="CAK6978028.1"/>
    <property type="molecule type" value="Genomic_DNA"/>
</dbReference>
<organism evidence="2 3">
    <name type="scientific">Scomber scombrus</name>
    <name type="common">Atlantic mackerel</name>
    <name type="synonym">Scomber vernalis</name>
    <dbReference type="NCBI Taxonomy" id="13677"/>
    <lineage>
        <taxon>Eukaryota</taxon>
        <taxon>Metazoa</taxon>
        <taxon>Chordata</taxon>
        <taxon>Craniata</taxon>
        <taxon>Vertebrata</taxon>
        <taxon>Euteleostomi</taxon>
        <taxon>Actinopterygii</taxon>
        <taxon>Neopterygii</taxon>
        <taxon>Teleostei</taxon>
        <taxon>Neoteleostei</taxon>
        <taxon>Acanthomorphata</taxon>
        <taxon>Pelagiaria</taxon>
        <taxon>Scombriformes</taxon>
        <taxon>Scombridae</taxon>
        <taxon>Scomber</taxon>
    </lineage>
</organism>
<feature type="region of interest" description="Disordered" evidence="1">
    <location>
        <begin position="74"/>
        <end position="97"/>
    </location>
</feature>
<feature type="compositionally biased region" description="Polar residues" evidence="1">
    <location>
        <begin position="87"/>
        <end position="97"/>
    </location>
</feature>
<reference evidence="2 3" key="1">
    <citation type="submission" date="2024-01" db="EMBL/GenBank/DDBJ databases">
        <authorList>
            <person name="Alioto T."/>
            <person name="Alioto T."/>
            <person name="Gomez Garrido J."/>
        </authorList>
    </citation>
    <scope>NUCLEOTIDE SEQUENCE [LARGE SCALE GENOMIC DNA]</scope>
</reference>
<sequence length="97" mass="10459">MDVKSASCCGSVLAALTLTSSPSVPAESGQFSSFIVASMGADSRFHQDEIWDESCLDWAQNRRRGPVIVKQMRSAVSDSSEARKPTNLESLQTAGFM</sequence>
<name>A0AAV1Q3A5_SCOSC</name>